<dbReference type="GeneID" id="40317094"/>
<dbReference type="Proteomes" id="UP000284403">
    <property type="component" value="Unassembled WGS sequence"/>
</dbReference>
<dbReference type="OrthoDB" id="264693at2759"/>
<reference evidence="2 3" key="1">
    <citation type="journal article" date="2018" name="BMC Genomics">
        <title>Genomic comparison of Trypanosoma conorhini and Trypanosoma rangeli to Trypanosoma cruzi strains of high and low virulence.</title>
        <authorList>
            <person name="Bradwell K.R."/>
            <person name="Koparde V.N."/>
            <person name="Matveyev A.V."/>
            <person name="Serrano M.G."/>
            <person name="Alves J.M."/>
            <person name="Parikh H."/>
            <person name="Huang B."/>
            <person name="Lee V."/>
            <person name="Espinosa-Alvarez O."/>
            <person name="Ortiz P.A."/>
            <person name="Costa-Martins A.G."/>
            <person name="Teixeira M.M."/>
            <person name="Buck G.A."/>
        </authorList>
    </citation>
    <scope>NUCLEOTIDE SEQUENCE [LARGE SCALE GENOMIC DNA]</scope>
    <source>
        <strain evidence="2 3">025E</strain>
    </source>
</reference>
<organism evidence="2 3">
    <name type="scientific">Trypanosoma conorhini</name>
    <dbReference type="NCBI Taxonomy" id="83891"/>
    <lineage>
        <taxon>Eukaryota</taxon>
        <taxon>Discoba</taxon>
        <taxon>Euglenozoa</taxon>
        <taxon>Kinetoplastea</taxon>
        <taxon>Metakinetoplastina</taxon>
        <taxon>Trypanosomatida</taxon>
        <taxon>Trypanosomatidae</taxon>
        <taxon>Trypanosoma</taxon>
    </lineage>
</organism>
<evidence type="ECO:0000313" key="2">
    <source>
        <dbReference type="EMBL" id="RNF21433.1"/>
    </source>
</evidence>
<sequence>MPSAASHPPFKSAAFRHGVLGGTTPTATGSGQDVDDDDGGVRRPFIAIAPPAAPSAPAVQRSRGWRTYPSVPFYAMMQGLQLVMNVAAPGEGAAEDLNDAELLNRLPKLQALIQDAVTKYGSTYYLTSLQSSCNPLLYPAEASRRHTGASTLASAVATTELDYWAYLQALQDVFYRFTELRDRCCSVSAQEACTHHVFFVRLTDHPRLKDLMAMLAVEHARLCLCLCASSRVTQQYFTQRAQDVGVELEWVLGSALVTEPERLTMTEVNPVFALWDVFVNLPLHTTSPTHEVSDAVAAMPSPDGVVAERFMRNVSVTLVSSLRFAGSAWSAPALRLCEVGLLSEGGRRRLVWSLVATPCIVLPQLVLGLVRHLVEESPVEHFELRFTHERAAGAGVETAGAAGRGVAYVTGASRGVVQRKSASSTSGSSLRAFSRLSAEAWLSDDDRRHYGLLLEDDPVPLECEFTLEALRYCRQLSPAGPATDEELIHPQRWGCGFQMENNVVCVLADEEE</sequence>
<dbReference type="AlphaFoldDB" id="A0A3R7MVQ8"/>
<comment type="caution">
    <text evidence="2">The sequence shown here is derived from an EMBL/GenBank/DDBJ whole genome shotgun (WGS) entry which is preliminary data.</text>
</comment>
<dbReference type="RefSeq" id="XP_029229536.1">
    <property type="nucleotide sequence ID" value="XM_029370401.1"/>
</dbReference>
<evidence type="ECO:0000313" key="3">
    <source>
        <dbReference type="Proteomes" id="UP000284403"/>
    </source>
</evidence>
<protein>
    <submittedName>
        <fullName evidence="2">Uncharacterized protein</fullName>
    </submittedName>
</protein>
<feature type="region of interest" description="Disordered" evidence="1">
    <location>
        <begin position="15"/>
        <end position="40"/>
    </location>
</feature>
<keyword evidence="3" id="KW-1185">Reference proteome</keyword>
<proteinExistence type="predicted"/>
<gene>
    <name evidence="2" type="ORF">Tco025E_03483</name>
</gene>
<evidence type="ECO:0000256" key="1">
    <source>
        <dbReference type="SAM" id="MobiDB-lite"/>
    </source>
</evidence>
<name>A0A3R7MVQ8_9TRYP</name>
<accession>A0A3R7MVQ8</accession>
<dbReference type="EMBL" id="MKKU01000156">
    <property type="protein sequence ID" value="RNF21433.1"/>
    <property type="molecule type" value="Genomic_DNA"/>
</dbReference>